<comment type="caution">
    <text evidence="5">The sequence shown here is derived from an EMBL/GenBank/DDBJ whole genome shotgun (WGS) entry which is preliminary data.</text>
</comment>
<dbReference type="InterPro" id="IPR000953">
    <property type="entry name" value="Chromo/chromo_shadow_dom"/>
</dbReference>
<accession>A0A8H7D451</accession>
<dbReference type="PANTHER" id="PTHR37984">
    <property type="entry name" value="PROTEIN CBG26694"/>
    <property type="match status" value="1"/>
</dbReference>
<dbReference type="Gene3D" id="3.30.420.10">
    <property type="entry name" value="Ribonuclease H-like superfamily/Ribonuclease H"/>
    <property type="match status" value="1"/>
</dbReference>
<evidence type="ECO:0000259" key="4">
    <source>
        <dbReference type="PROSITE" id="PS50878"/>
    </source>
</evidence>
<dbReference type="InterPro" id="IPR012337">
    <property type="entry name" value="RNaseH-like_sf"/>
</dbReference>
<dbReference type="PANTHER" id="PTHR37984:SF5">
    <property type="entry name" value="PROTEIN NYNRIN-LIKE"/>
    <property type="match status" value="1"/>
</dbReference>
<dbReference type="InterPro" id="IPR056924">
    <property type="entry name" value="SH3_Tf2-1"/>
</dbReference>
<evidence type="ECO:0000313" key="5">
    <source>
        <dbReference type="EMBL" id="KAF7358286.1"/>
    </source>
</evidence>
<dbReference type="Pfam" id="PF17919">
    <property type="entry name" value="RT_RNaseH_2"/>
    <property type="match status" value="1"/>
</dbReference>
<dbReference type="InterPro" id="IPR050951">
    <property type="entry name" value="Retrovirus_Pol_polyprotein"/>
</dbReference>
<evidence type="ECO:0000313" key="6">
    <source>
        <dbReference type="Proteomes" id="UP000620124"/>
    </source>
</evidence>
<evidence type="ECO:0000256" key="1">
    <source>
        <dbReference type="ARBA" id="ARBA00023268"/>
    </source>
</evidence>
<evidence type="ECO:0000256" key="2">
    <source>
        <dbReference type="SAM" id="MobiDB-lite"/>
    </source>
</evidence>
<feature type="domain" description="Reverse transcriptase" evidence="4">
    <location>
        <begin position="1"/>
        <end position="168"/>
    </location>
</feature>
<name>A0A8H7D451_9AGAR</name>
<organism evidence="5 6">
    <name type="scientific">Mycena venus</name>
    <dbReference type="NCBI Taxonomy" id="2733690"/>
    <lineage>
        <taxon>Eukaryota</taxon>
        <taxon>Fungi</taxon>
        <taxon>Dikarya</taxon>
        <taxon>Basidiomycota</taxon>
        <taxon>Agaricomycotina</taxon>
        <taxon>Agaricomycetes</taxon>
        <taxon>Agaricomycetidae</taxon>
        <taxon>Agaricales</taxon>
        <taxon>Marasmiineae</taxon>
        <taxon>Mycenaceae</taxon>
        <taxon>Mycena</taxon>
    </lineage>
</organism>
<dbReference type="AlphaFoldDB" id="A0A8H7D451"/>
<dbReference type="GO" id="GO:0006338">
    <property type="term" value="P:chromatin remodeling"/>
    <property type="evidence" value="ECO:0007669"/>
    <property type="project" value="UniProtKB-ARBA"/>
</dbReference>
<dbReference type="Gene3D" id="3.30.70.270">
    <property type="match status" value="2"/>
</dbReference>
<protein>
    <recommendedName>
        <fullName evidence="7">Reverse transcriptase</fullName>
    </recommendedName>
</protein>
<dbReference type="Gene3D" id="2.40.50.40">
    <property type="match status" value="1"/>
</dbReference>
<dbReference type="PROSITE" id="PS50878">
    <property type="entry name" value="RT_POL"/>
    <property type="match status" value="1"/>
</dbReference>
<dbReference type="EMBL" id="JACAZI010000006">
    <property type="protein sequence ID" value="KAF7358286.1"/>
    <property type="molecule type" value="Genomic_DNA"/>
</dbReference>
<dbReference type="CDD" id="cd09274">
    <property type="entry name" value="RNase_HI_RT_Ty3"/>
    <property type="match status" value="1"/>
</dbReference>
<evidence type="ECO:0000259" key="3">
    <source>
        <dbReference type="PROSITE" id="PS50013"/>
    </source>
</evidence>
<dbReference type="InterPro" id="IPR043502">
    <property type="entry name" value="DNA/RNA_pol_sf"/>
</dbReference>
<dbReference type="Pfam" id="PF00385">
    <property type="entry name" value="Chromo"/>
    <property type="match status" value="1"/>
</dbReference>
<keyword evidence="6" id="KW-1185">Reference proteome</keyword>
<dbReference type="SUPFAM" id="SSF56672">
    <property type="entry name" value="DNA/RNA polymerases"/>
    <property type="match status" value="1"/>
</dbReference>
<dbReference type="InterPro" id="IPR016197">
    <property type="entry name" value="Chromo-like_dom_sf"/>
</dbReference>
<dbReference type="InterPro" id="IPR043128">
    <property type="entry name" value="Rev_trsase/Diguanyl_cyclase"/>
</dbReference>
<dbReference type="Proteomes" id="UP000620124">
    <property type="component" value="Unassembled WGS sequence"/>
</dbReference>
<dbReference type="GO" id="GO:0003676">
    <property type="term" value="F:nucleic acid binding"/>
    <property type="evidence" value="ECO:0007669"/>
    <property type="project" value="InterPro"/>
</dbReference>
<reference evidence="5" key="1">
    <citation type="submission" date="2020-05" db="EMBL/GenBank/DDBJ databases">
        <title>Mycena genomes resolve the evolution of fungal bioluminescence.</title>
        <authorList>
            <person name="Tsai I.J."/>
        </authorList>
    </citation>
    <scope>NUCLEOTIDE SEQUENCE</scope>
    <source>
        <strain evidence="5">CCC161011</strain>
    </source>
</reference>
<evidence type="ECO:0008006" key="7">
    <source>
        <dbReference type="Google" id="ProtNLM"/>
    </source>
</evidence>
<dbReference type="InterPro" id="IPR036397">
    <property type="entry name" value="RNaseH_sf"/>
</dbReference>
<dbReference type="Pfam" id="PF24626">
    <property type="entry name" value="SH3_Tf2-1"/>
    <property type="match status" value="1"/>
</dbReference>
<dbReference type="PROSITE" id="PS50013">
    <property type="entry name" value="CHROMO_2"/>
    <property type="match status" value="1"/>
</dbReference>
<keyword evidence="1" id="KW-0511">Multifunctional enzyme</keyword>
<dbReference type="FunFam" id="3.30.70.270:FF:000063">
    <property type="entry name" value="Zinc knuckle domaincontaining protein"/>
    <property type="match status" value="1"/>
</dbReference>
<dbReference type="SUPFAM" id="SSF54160">
    <property type="entry name" value="Chromo domain-like"/>
    <property type="match status" value="1"/>
</dbReference>
<dbReference type="InterPro" id="IPR041577">
    <property type="entry name" value="RT_RNaseH_2"/>
</dbReference>
<dbReference type="InterPro" id="IPR000477">
    <property type="entry name" value="RT_dom"/>
</dbReference>
<proteinExistence type="predicted"/>
<dbReference type="InterPro" id="IPR023780">
    <property type="entry name" value="Chromo_domain"/>
</dbReference>
<feature type="compositionally biased region" description="Basic and acidic residues" evidence="2">
    <location>
        <begin position="671"/>
        <end position="684"/>
    </location>
</feature>
<dbReference type="OrthoDB" id="3341476at2759"/>
<dbReference type="SUPFAM" id="SSF53098">
    <property type="entry name" value="Ribonuclease H-like"/>
    <property type="match status" value="1"/>
</dbReference>
<sequence length="841" mass="96451">MGLRFSSQRRKTALSGFCVDYRGLNRITKKDRYPLPLIADLLDAPGKACIYTKLDLRHAYHLLRIAPGDEPKTAFRTCYGSYHFQVVLEGLTNAPAAFQRFLNSIFANLLDVNVIVYLDDILVYSDDPSQHMAHVREVLRWLREAGLYCKLPKCEFTVTTCEYLGYILLPDGFRMVPEKISAVLDWPVPRKIKDIQSFLGFYNFYCRFIWNYSDITIPLTRLTQSNVLWDWSATCQKAFNTLKKAFTEAPVLSHWIPGRQITVETNASDYAITSILSITGDDGDIHPVAFRSRSLGPSELDYDTHDKELLVIFNAFMQWRHYLEGSTLPIDVVMDHKNLKYFATTKVLTRRQVRWSEYLCHFNMVIRFRPGKLGGKPNALTRRWDVYPKEGDRAYGRLNLQNFRPIFTQDQLTASLRATLLEGIVLQLTVVMDVEQLHTDIKSHMAEDPAGVAGITAASSGQPLRWSINSFGMLRYDDRIWGPNGYRKHSGRPPALVRCEYTWPELRKFVRDYCKSCIVCKCNKAPRHHPYGLLKPLPVPLHLWHSISMDFIEQLPMSMTGAREFILAFFWSLAELLSMEMHFTSGYHSSADGQSERMNQTVEQYIQIFCAYQQDDWDKLLPLAEFALNNAPNASTGVSPFFANKGYNLAITVHPEHDVANISSVNKSHSPRNDTKETGDRVRAPDPGIKVGDQVFVSTKYINTTRPTKKFTETFLGPYEVIRKPSAASYTIRLPKALAQIHPVFHVSQLEPHFPNPFPGQEKPPPAVVEIIDGDEHFEVKQIVDSKIDRRYRTKLQYLVKWPGYENTDEQFSWVSADDIDAPDHIENFHRRYPNKPGPTS</sequence>
<dbReference type="CDD" id="cd01647">
    <property type="entry name" value="RT_LTR"/>
    <property type="match status" value="1"/>
</dbReference>
<dbReference type="Pfam" id="PF00078">
    <property type="entry name" value="RVT_1"/>
    <property type="match status" value="1"/>
</dbReference>
<feature type="region of interest" description="Disordered" evidence="2">
    <location>
        <begin position="664"/>
        <end position="688"/>
    </location>
</feature>
<feature type="domain" description="Chromo" evidence="3">
    <location>
        <begin position="778"/>
        <end position="841"/>
    </location>
</feature>
<gene>
    <name evidence="5" type="ORF">MVEN_00877900</name>
</gene>